<organism evidence="1 2">
    <name type="scientific">Rhodamnia argentea</name>
    <dbReference type="NCBI Taxonomy" id="178133"/>
    <lineage>
        <taxon>Eukaryota</taxon>
        <taxon>Viridiplantae</taxon>
        <taxon>Streptophyta</taxon>
        <taxon>Embryophyta</taxon>
        <taxon>Tracheophyta</taxon>
        <taxon>Spermatophyta</taxon>
        <taxon>Magnoliopsida</taxon>
        <taxon>eudicotyledons</taxon>
        <taxon>Gunneridae</taxon>
        <taxon>Pentapetalae</taxon>
        <taxon>rosids</taxon>
        <taxon>malvids</taxon>
        <taxon>Myrtales</taxon>
        <taxon>Myrtaceae</taxon>
        <taxon>Myrtoideae</taxon>
        <taxon>Myrteae</taxon>
        <taxon>Australasian group</taxon>
        <taxon>Rhodamnia</taxon>
    </lineage>
</organism>
<evidence type="ECO:0000313" key="3">
    <source>
        <dbReference type="RefSeq" id="XP_048128361.1"/>
    </source>
</evidence>
<gene>
    <name evidence="2 3" type="primary">LOC115747343</name>
</gene>
<dbReference type="RefSeq" id="XP_030539335.1">
    <property type="nucleotide sequence ID" value="XM_030683475.1"/>
</dbReference>
<evidence type="ECO:0000313" key="1">
    <source>
        <dbReference type="Proteomes" id="UP000827889"/>
    </source>
</evidence>
<proteinExistence type="predicted"/>
<dbReference type="RefSeq" id="XP_048128361.1">
    <property type="nucleotide sequence ID" value="XM_048272404.1"/>
</dbReference>
<reference evidence="2" key="1">
    <citation type="submission" date="2025-04" db="UniProtKB">
        <authorList>
            <consortium name="RefSeq"/>
        </authorList>
    </citation>
    <scope>IDENTIFICATION</scope>
    <source>
        <tissue evidence="3">Leaf</tissue>
    </source>
</reference>
<dbReference type="GeneID" id="115747343"/>
<sequence length="235" mass="26328">MENLYGHNSRLAKMRALTGNLPVINTRTMDSNLLQGRGRQRHFQMNQNIDTYSPIIKFLLKSPSSAVENNDSISPVMVNMEEDTLVVDGVLLASDSGGSSSGDSRHKRATYRAGEENCLFSYGSRRHHVHGKGEQAQRFSPSAMKVNPEASRAVFTRVEMATTTTNRPRQIHYSSGRTMCPRDWSPQDDGIQITLPCHPGVSPSREDVDTYIQHFLDGQSHTTKRLPVFNEIRSP</sequence>
<dbReference type="Proteomes" id="UP000827889">
    <property type="component" value="Chromosome 11"/>
</dbReference>
<keyword evidence="1" id="KW-1185">Reference proteome</keyword>
<dbReference type="KEGG" id="rarg:115747343"/>
<accession>A0A8B8PX31</accession>
<dbReference type="AlphaFoldDB" id="A0A8B8PX31"/>
<dbReference type="OrthoDB" id="410307at2759"/>
<name>A0A8B8PX31_9MYRT</name>
<protein>
    <submittedName>
        <fullName evidence="2 3">Uncharacterized protein LOC115747343</fullName>
    </submittedName>
</protein>
<evidence type="ECO:0000313" key="2">
    <source>
        <dbReference type="RefSeq" id="XP_030539335.1"/>
    </source>
</evidence>